<dbReference type="PANTHER" id="PTHR43630">
    <property type="entry name" value="POLY-BETA-1,6-N-ACETYL-D-GLUCOSAMINE SYNTHASE"/>
    <property type="match status" value="1"/>
</dbReference>
<evidence type="ECO:0000313" key="2">
    <source>
        <dbReference type="EMBL" id="KKM78946.1"/>
    </source>
</evidence>
<dbReference type="Gene3D" id="3.90.550.10">
    <property type="entry name" value="Spore Coat Polysaccharide Biosynthesis Protein SpsA, Chain A"/>
    <property type="match status" value="1"/>
</dbReference>
<dbReference type="SUPFAM" id="SSF53448">
    <property type="entry name" value="Nucleotide-diphospho-sugar transferases"/>
    <property type="match status" value="1"/>
</dbReference>
<evidence type="ECO:0000259" key="1">
    <source>
        <dbReference type="Pfam" id="PF00535"/>
    </source>
</evidence>
<gene>
    <name evidence="2" type="ORF">LCGC14_1354860</name>
</gene>
<reference evidence="2" key="1">
    <citation type="journal article" date="2015" name="Nature">
        <title>Complex archaea that bridge the gap between prokaryotes and eukaryotes.</title>
        <authorList>
            <person name="Spang A."/>
            <person name="Saw J.H."/>
            <person name="Jorgensen S.L."/>
            <person name="Zaremba-Niedzwiedzka K."/>
            <person name="Martijn J."/>
            <person name="Lind A.E."/>
            <person name="van Eijk R."/>
            <person name="Schleper C."/>
            <person name="Guy L."/>
            <person name="Ettema T.J."/>
        </authorList>
    </citation>
    <scope>NUCLEOTIDE SEQUENCE</scope>
</reference>
<protein>
    <recommendedName>
        <fullName evidence="1">Glycosyltransferase 2-like domain-containing protein</fullName>
    </recommendedName>
</protein>
<feature type="domain" description="Glycosyltransferase 2-like" evidence="1">
    <location>
        <begin position="8"/>
        <end position="116"/>
    </location>
</feature>
<sequence length="342" mass="39423">MNNLPSISIIIPVYNSEKVLKDCLQSIKKQDYPSGKVEIIILDGGSTDKTREIAKEFAVEKILPNALKTAEAGKAEGLKASSNEIIAFIDSDNILPDEKWLKTMVVPFKDKSIIGSEPLYYTYRKKDGLITRYCALLGMNDPLCLFLGNYDRYSTLTGSWTELPHKEEDKDTYLKIELDKKRLPTIGANGFFIRQELLEKYKNMDYLFDIDVIYEVLNDGTAGKNARFAKVKTGIIHTFSGDIKTFARKQRRRVHDYLYYNKLGIRKYPWKNNNNAKLFKFLFYCLTVVPLLGQSIKGYLKKPDKAWLFHTLACWITLWEYGKGRATGVFKVKELEREGWTQ</sequence>
<dbReference type="Pfam" id="PF00535">
    <property type="entry name" value="Glycos_transf_2"/>
    <property type="match status" value="1"/>
</dbReference>
<dbReference type="InterPro" id="IPR001173">
    <property type="entry name" value="Glyco_trans_2-like"/>
</dbReference>
<dbReference type="EMBL" id="LAZR01008408">
    <property type="protein sequence ID" value="KKM78946.1"/>
    <property type="molecule type" value="Genomic_DNA"/>
</dbReference>
<name>A0A0F9KW04_9ZZZZ</name>
<organism evidence="2">
    <name type="scientific">marine sediment metagenome</name>
    <dbReference type="NCBI Taxonomy" id="412755"/>
    <lineage>
        <taxon>unclassified sequences</taxon>
        <taxon>metagenomes</taxon>
        <taxon>ecological metagenomes</taxon>
    </lineage>
</organism>
<dbReference type="PANTHER" id="PTHR43630:SF2">
    <property type="entry name" value="GLYCOSYLTRANSFERASE"/>
    <property type="match status" value="1"/>
</dbReference>
<dbReference type="AlphaFoldDB" id="A0A0F9KW04"/>
<accession>A0A0F9KW04</accession>
<proteinExistence type="predicted"/>
<comment type="caution">
    <text evidence="2">The sequence shown here is derived from an EMBL/GenBank/DDBJ whole genome shotgun (WGS) entry which is preliminary data.</text>
</comment>
<dbReference type="InterPro" id="IPR029044">
    <property type="entry name" value="Nucleotide-diphossugar_trans"/>
</dbReference>